<feature type="non-terminal residue" evidence="1">
    <location>
        <position position="1"/>
    </location>
</feature>
<accession>A0ABN7WKP3</accession>
<sequence length="59" mass="7097">HFYSYGLNKKSKKLVLPFIKTKFEEMTLFSTKEINKYKLCSYNLQVEIERDSYEHLVSS</sequence>
<dbReference type="EMBL" id="CAJVQB010049138">
    <property type="protein sequence ID" value="CAG8834335.1"/>
    <property type="molecule type" value="Genomic_DNA"/>
</dbReference>
<dbReference type="Proteomes" id="UP000789901">
    <property type="component" value="Unassembled WGS sequence"/>
</dbReference>
<protein>
    <submittedName>
        <fullName evidence="1">1067_t:CDS:1</fullName>
    </submittedName>
</protein>
<evidence type="ECO:0000313" key="2">
    <source>
        <dbReference type="Proteomes" id="UP000789901"/>
    </source>
</evidence>
<evidence type="ECO:0000313" key="1">
    <source>
        <dbReference type="EMBL" id="CAG8834335.1"/>
    </source>
</evidence>
<organism evidence="1 2">
    <name type="scientific">Gigaspora margarita</name>
    <dbReference type="NCBI Taxonomy" id="4874"/>
    <lineage>
        <taxon>Eukaryota</taxon>
        <taxon>Fungi</taxon>
        <taxon>Fungi incertae sedis</taxon>
        <taxon>Mucoromycota</taxon>
        <taxon>Glomeromycotina</taxon>
        <taxon>Glomeromycetes</taxon>
        <taxon>Diversisporales</taxon>
        <taxon>Gigasporaceae</taxon>
        <taxon>Gigaspora</taxon>
    </lineage>
</organism>
<proteinExistence type="predicted"/>
<gene>
    <name evidence="1" type="ORF">GMARGA_LOCUS32001</name>
</gene>
<keyword evidence="2" id="KW-1185">Reference proteome</keyword>
<reference evidence="1 2" key="1">
    <citation type="submission" date="2021-06" db="EMBL/GenBank/DDBJ databases">
        <authorList>
            <person name="Kallberg Y."/>
            <person name="Tangrot J."/>
            <person name="Rosling A."/>
        </authorList>
    </citation>
    <scope>NUCLEOTIDE SEQUENCE [LARGE SCALE GENOMIC DNA]</scope>
    <source>
        <strain evidence="1 2">120-4 pot B 10/14</strain>
    </source>
</reference>
<name>A0ABN7WKP3_GIGMA</name>
<comment type="caution">
    <text evidence="1">The sequence shown here is derived from an EMBL/GenBank/DDBJ whole genome shotgun (WGS) entry which is preliminary data.</text>
</comment>